<evidence type="ECO:0000259" key="2">
    <source>
        <dbReference type="PROSITE" id="PS50891"/>
    </source>
</evidence>
<sequence length="205" mass="22257">MMKQSCNGCRILRKGCCEECIIKPCLEWINSPNAQANATLFLAKFYGRVGLLNLINAAPPHLRPVVFKSLMYEACGRIANPTFGSVGLFWTGEWAHCQAAVEAVLAGSQINAVVASHSQKTPGTHHVSQNIGIRHVSKHADVDDQKGKAKKIKRTRKVIQMKPQMGSAALWKPTSSCAPSHEETVEAMLANPNGGAEINLELTLT</sequence>
<protein>
    <recommendedName>
        <fullName evidence="2">LOB domain-containing protein</fullName>
    </recommendedName>
</protein>
<dbReference type="EMBL" id="JAYMYS010000002">
    <property type="protein sequence ID" value="KAK7407533.1"/>
    <property type="molecule type" value="Genomic_DNA"/>
</dbReference>
<keyword evidence="4" id="KW-1185">Reference proteome</keyword>
<evidence type="ECO:0000313" key="3">
    <source>
        <dbReference type="EMBL" id="KAK7407533.1"/>
    </source>
</evidence>
<evidence type="ECO:0000256" key="1">
    <source>
        <dbReference type="ARBA" id="ARBA00005474"/>
    </source>
</evidence>
<dbReference type="PANTHER" id="PTHR31304">
    <property type="entry name" value="LOB DOMAIN-CONTAINING PROTEIN 38"/>
    <property type="match status" value="1"/>
</dbReference>
<feature type="domain" description="LOB" evidence="2">
    <location>
        <begin position="4"/>
        <end position="110"/>
    </location>
</feature>
<evidence type="ECO:0000313" key="4">
    <source>
        <dbReference type="Proteomes" id="UP001386955"/>
    </source>
</evidence>
<dbReference type="PANTHER" id="PTHR31304:SF64">
    <property type="entry name" value="LOB DOMAIN-CONTAINING PROTEIN 42"/>
    <property type="match status" value="1"/>
</dbReference>
<dbReference type="Pfam" id="PF03195">
    <property type="entry name" value="LOB"/>
    <property type="match status" value="1"/>
</dbReference>
<organism evidence="3 4">
    <name type="scientific">Psophocarpus tetragonolobus</name>
    <name type="common">Winged bean</name>
    <name type="synonym">Dolichos tetragonolobus</name>
    <dbReference type="NCBI Taxonomy" id="3891"/>
    <lineage>
        <taxon>Eukaryota</taxon>
        <taxon>Viridiplantae</taxon>
        <taxon>Streptophyta</taxon>
        <taxon>Embryophyta</taxon>
        <taxon>Tracheophyta</taxon>
        <taxon>Spermatophyta</taxon>
        <taxon>Magnoliopsida</taxon>
        <taxon>eudicotyledons</taxon>
        <taxon>Gunneridae</taxon>
        <taxon>Pentapetalae</taxon>
        <taxon>rosids</taxon>
        <taxon>fabids</taxon>
        <taxon>Fabales</taxon>
        <taxon>Fabaceae</taxon>
        <taxon>Papilionoideae</taxon>
        <taxon>50 kb inversion clade</taxon>
        <taxon>NPAAA clade</taxon>
        <taxon>indigoferoid/millettioid clade</taxon>
        <taxon>Phaseoleae</taxon>
        <taxon>Psophocarpus</taxon>
    </lineage>
</organism>
<name>A0AAN9SW91_PSOTE</name>
<dbReference type="InterPro" id="IPR004883">
    <property type="entry name" value="LOB"/>
</dbReference>
<comment type="similarity">
    <text evidence="1">Belongs to the LOB domain-containing protein family.</text>
</comment>
<comment type="caution">
    <text evidence="3">The sequence shown here is derived from an EMBL/GenBank/DDBJ whole genome shotgun (WGS) entry which is preliminary data.</text>
</comment>
<dbReference type="GO" id="GO:0010468">
    <property type="term" value="P:regulation of gene expression"/>
    <property type="evidence" value="ECO:0007669"/>
    <property type="project" value="TreeGrafter"/>
</dbReference>
<dbReference type="PROSITE" id="PS50891">
    <property type="entry name" value="LOB"/>
    <property type="match status" value="1"/>
</dbReference>
<reference evidence="3 4" key="1">
    <citation type="submission" date="2024-01" db="EMBL/GenBank/DDBJ databases">
        <title>The genomes of 5 underutilized Papilionoideae crops provide insights into root nodulation and disease resistanc.</title>
        <authorList>
            <person name="Jiang F."/>
        </authorList>
    </citation>
    <scope>NUCLEOTIDE SEQUENCE [LARGE SCALE GENOMIC DNA]</scope>
    <source>
        <strain evidence="3">DUOXIRENSHENG_FW03</strain>
        <tissue evidence="3">Leaves</tissue>
    </source>
</reference>
<dbReference type="Proteomes" id="UP001386955">
    <property type="component" value="Unassembled WGS sequence"/>
</dbReference>
<gene>
    <name evidence="3" type="ORF">VNO78_09486</name>
</gene>
<proteinExistence type="inferred from homology"/>
<accession>A0AAN9SW91</accession>
<dbReference type="AlphaFoldDB" id="A0AAN9SW91"/>